<organism evidence="13">
    <name type="scientific">marine metagenome</name>
    <dbReference type="NCBI Taxonomy" id="408172"/>
    <lineage>
        <taxon>unclassified sequences</taxon>
        <taxon>metagenomes</taxon>
        <taxon>ecological metagenomes</taxon>
    </lineage>
</organism>
<evidence type="ECO:0000256" key="7">
    <source>
        <dbReference type="ARBA" id="ARBA00022989"/>
    </source>
</evidence>
<name>A0A381PQV4_9ZZZZ</name>
<sequence length="159" mass="18460">MFNAEFFVAISFIIFVGLILILRLPRRILNVLDERSLNIQKELEQARSLREEAQIILAKEKKKLEEADVEIVNLLKNAEEHTKIFKANAEKSLSEDIERKKKQSELKIKQVESDAIKEVKLKATELSLEIAKAYIKQNFDSKMSSKIFEESIKDLKKNL</sequence>
<dbReference type="InterPro" id="IPR050059">
    <property type="entry name" value="ATP_synthase_B_chain"/>
</dbReference>
<gene>
    <name evidence="13" type="ORF">METZ01_LOCUS21702</name>
</gene>
<dbReference type="Pfam" id="PF00430">
    <property type="entry name" value="ATP-synt_B"/>
    <property type="match status" value="1"/>
</dbReference>
<keyword evidence="7 12" id="KW-1133">Transmembrane helix</keyword>
<dbReference type="PANTHER" id="PTHR33445:SF2">
    <property type="entry name" value="ATP SYNTHASE SUBUNIT B', CHLOROPLASTIC"/>
    <property type="match status" value="1"/>
</dbReference>
<accession>A0A381PQV4</accession>
<dbReference type="PANTHER" id="PTHR33445">
    <property type="entry name" value="ATP SYNTHASE SUBUNIT B', CHLOROPLASTIC"/>
    <property type="match status" value="1"/>
</dbReference>
<reference evidence="13" key="1">
    <citation type="submission" date="2018-05" db="EMBL/GenBank/DDBJ databases">
        <authorList>
            <person name="Lanie J.A."/>
            <person name="Ng W.-L."/>
            <person name="Kazmierczak K.M."/>
            <person name="Andrzejewski T.M."/>
            <person name="Davidsen T.M."/>
            <person name="Wayne K.J."/>
            <person name="Tettelin H."/>
            <person name="Glass J.I."/>
            <person name="Rusch D."/>
            <person name="Podicherti R."/>
            <person name="Tsui H.-C.T."/>
            <person name="Winkler M.E."/>
        </authorList>
    </citation>
    <scope>NUCLEOTIDE SEQUENCE</scope>
</reference>
<evidence type="ECO:0000256" key="4">
    <source>
        <dbReference type="ARBA" id="ARBA00022547"/>
    </source>
</evidence>
<dbReference type="GO" id="GO:0015986">
    <property type="term" value="P:proton motive force-driven ATP synthesis"/>
    <property type="evidence" value="ECO:0007669"/>
    <property type="project" value="InterPro"/>
</dbReference>
<evidence type="ECO:0000256" key="8">
    <source>
        <dbReference type="ARBA" id="ARBA00023065"/>
    </source>
</evidence>
<evidence type="ECO:0000256" key="11">
    <source>
        <dbReference type="SAM" id="Coils"/>
    </source>
</evidence>
<keyword evidence="3" id="KW-0813">Transport</keyword>
<keyword evidence="9 12" id="KW-0472">Membrane</keyword>
<comment type="subcellular location">
    <subcellularLocation>
        <location evidence="1">Membrane</location>
        <topology evidence="1">Single-pass membrane protein</topology>
    </subcellularLocation>
</comment>
<comment type="function">
    <text evidence="10">F(1)F(0) ATP synthase produces ATP from ADP in the presence of a proton or sodium gradient. F-type ATPases consist of two structural domains, F(1) containing the extramembraneous catalytic core and F(0) containing the membrane proton channel, linked together by a central stalk and a peripheral stalk. During catalysis, ATP synthesis in the catalytic domain of F(1) is coupled via a rotary mechanism of the central stalk subunits to proton translocation.</text>
</comment>
<feature type="transmembrane region" description="Helical" evidence="12">
    <location>
        <begin position="6"/>
        <end position="25"/>
    </location>
</feature>
<evidence type="ECO:0000256" key="10">
    <source>
        <dbReference type="ARBA" id="ARBA00025198"/>
    </source>
</evidence>
<dbReference type="GO" id="GO:0046961">
    <property type="term" value="F:proton-transporting ATPase activity, rotational mechanism"/>
    <property type="evidence" value="ECO:0007669"/>
    <property type="project" value="TreeGrafter"/>
</dbReference>
<proteinExistence type="inferred from homology"/>
<keyword evidence="4" id="KW-0138">CF(0)</keyword>
<dbReference type="HAMAP" id="MF_01398">
    <property type="entry name" value="ATP_synth_b_bprime"/>
    <property type="match status" value="1"/>
</dbReference>
<dbReference type="InterPro" id="IPR002146">
    <property type="entry name" value="ATP_synth_b/b'su_bac/chlpt"/>
</dbReference>
<evidence type="ECO:0000256" key="1">
    <source>
        <dbReference type="ARBA" id="ARBA00004167"/>
    </source>
</evidence>
<protein>
    <submittedName>
        <fullName evidence="13">Uncharacterized protein</fullName>
    </submittedName>
</protein>
<evidence type="ECO:0000256" key="3">
    <source>
        <dbReference type="ARBA" id="ARBA00022448"/>
    </source>
</evidence>
<feature type="coiled-coil region" evidence="11">
    <location>
        <begin position="32"/>
        <end position="114"/>
    </location>
</feature>
<evidence type="ECO:0000256" key="6">
    <source>
        <dbReference type="ARBA" id="ARBA00022781"/>
    </source>
</evidence>
<comment type="similarity">
    <text evidence="2">Belongs to the ATPase B chain family.</text>
</comment>
<evidence type="ECO:0000256" key="9">
    <source>
        <dbReference type="ARBA" id="ARBA00023136"/>
    </source>
</evidence>
<keyword evidence="6" id="KW-0375">Hydrogen ion transport</keyword>
<dbReference type="GO" id="GO:0045259">
    <property type="term" value="C:proton-transporting ATP synthase complex"/>
    <property type="evidence" value="ECO:0007669"/>
    <property type="project" value="UniProtKB-KW"/>
</dbReference>
<evidence type="ECO:0000256" key="5">
    <source>
        <dbReference type="ARBA" id="ARBA00022692"/>
    </source>
</evidence>
<evidence type="ECO:0000256" key="12">
    <source>
        <dbReference type="SAM" id="Phobius"/>
    </source>
</evidence>
<keyword evidence="11" id="KW-0175">Coiled coil</keyword>
<evidence type="ECO:0000313" key="13">
    <source>
        <dbReference type="EMBL" id="SUZ68848.1"/>
    </source>
</evidence>
<dbReference type="EMBL" id="UINC01001045">
    <property type="protein sequence ID" value="SUZ68848.1"/>
    <property type="molecule type" value="Genomic_DNA"/>
</dbReference>
<keyword evidence="5 12" id="KW-0812">Transmembrane</keyword>
<dbReference type="AlphaFoldDB" id="A0A381PQV4"/>
<dbReference type="CDD" id="cd06503">
    <property type="entry name" value="ATP-synt_Fo_b"/>
    <property type="match status" value="1"/>
</dbReference>
<keyword evidence="8" id="KW-0406">Ion transport</keyword>
<evidence type="ECO:0000256" key="2">
    <source>
        <dbReference type="ARBA" id="ARBA00005513"/>
    </source>
</evidence>